<dbReference type="GO" id="GO:0050660">
    <property type="term" value="F:flavin adenine dinucleotide binding"/>
    <property type="evidence" value="ECO:0007669"/>
    <property type="project" value="InterPro"/>
</dbReference>
<dbReference type="EC" id="1.-.-.-" evidence="5"/>
<keyword evidence="7" id="KW-1185">Reference proteome</keyword>
<evidence type="ECO:0000256" key="4">
    <source>
        <dbReference type="ARBA" id="ARBA00023002"/>
    </source>
</evidence>
<comment type="caution">
    <text evidence="6">The sequence shown here is derived from an EMBL/GenBank/DDBJ whole genome shotgun (WGS) entry which is preliminary data.</text>
</comment>
<evidence type="ECO:0000256" key="1">
    <source>
        <dbReference type="ARBA" id="ARBA00009183"/>
    </source>
</evidence>
<dbReference type="GO" id="GO:0050661">
    <property type="term" value="F:NADP binding"/>
    <property type="evidence" value="ECO:0007669"/>
    <property type="project" value="InterPro"/>
</dbReference>
<dbReference type="Gene3D" id="3.50.50.60">
    <property type="entry name" value="FAD/NAD(P)-binding domain"/>
    <property type="match status" value="3"/>
</dbReference>
<dbReference type="FunFam" id="3.50.50.60:FF:000403">
    <property type="entry name" value="Flavin-containing monooxygenase"/>
    <property type="match status" value="1"/>
</dbReference>
<protein>
    <recommendedName>
        <fullName evidence="5">Flavin-containing monooxygenase</fullName>
        <ecNumber evidence="5">1.-.-.-</ecNumber>
    </recommendedName>
</protein>
<evidence type="ECO:0000256" key="3">
    <source>
        <dbReference type="ARBA" id="ARBA00022827"/>
    </source>
</evidence>
<dbReference type="AlphaFoldDB" id="A0AAV7GKL1"/>
<dbReference type="InterPro" id="IPR020946">
    <property type="entry name" value="Flavin_mOase-like"/>
</dbReference>
<comment type="similarity">
    <text evidence="1 5">Belongs to the FMO family.</text>
</comment>
<keyword evidence="4 5" id="KW-0560">Oxidoreductase</keyword>
<evidence type="ECO:0000256" key="2">
    <source>
        <dbReference type="ARBA" id="ARBA00022630"/>
    </source>
</evidence>
<dbReference type="InterPro" id="IPR036188">
    <property type="entry name" value="FAD/NAD-bd_sf"/>
</dbReference>
<dbReference type="Proteomes" id="UP000775213">
    <property type="component" value="Unassembled WGS sequence"/>
</dbReference>
<evidence type="ECO:0000256" key="5">
    <source>
        <dbReference type="RuleBase" id="RU361177"/>
    </source>
</evidence>
<dbReference type="SUPFAM" id="SSF51905">
    <property type="entry name" value="FAD/NAD(P)-binding domain"/>
    <property type="match status" value="3"/>
</dbReference>
<evidence type="ECO:0000313" key="6">
    <source>
        <dbReference type="EMBL" id="KAH0456472.1"/>
    </source>
</evidence>
<evidence type="ECO:0000313" key="7">
    <source>
        <dbReference type="Proteomes" id="UP000775213"/>
    </source>
</evidence>
<dbReference type="PANTHER" id="PTHR23023">
    <property type="entry name" value="DIMETHYLANILINE MONOOXYGENASE"/>
    <property type="match status" value="1"/>
</dbReference>
<comment type="cofactor">
    <cofactor evidence="5">
        <name>FAD</name>
        <dbReference type="ChEBI" id="CHEBI:57692"/>
    </cofactor>
</comment>
<dbReference type="Pfam" id="PF00743">
    <property type="entry name" value="FMO-like"/>
    <property type="match status" value="1"/>
</dbReference>
<dbReference type="EMBL" id="JAGFBR010000013">
    <property type="protein sequence ID" value="KAH0456472.1"/>
    <property type="molecule type" value="Genomic_DNA"/>
</dbReference>
<organism evidence="6 7">
    <name type="scientific">Dendrobium chrysotoxum</name>
    <name type="common">Orchid</name>
    <dbReference type="NCBI Taxonomy" id="161865"/>
    <lineage>
        <taxon>Eukaryota</taxon>
        <taxon>Viridiplantae</taxon>
        <taxon>Streptophyta</taxon>
        <taxon>Embryophyta</taxon>
        <taxon>Tracheophyta</taxon>
        <taxon>Spermatophyta</taxon>
        <taxon>Magnoliopsida</taxon>
        <taxon>Liliopsida</taxon>
        <taxon>Asparagales</taxon>
        <taxon>Orchidaceae</taxon>
        <taxon>Epidendroideae</taxon>
        <taxon>Malaxideae</taxon>
        <taxon>Dendrobiinae</taxon>
        <taxon>Dendrobium</taxon>
    </lineage>
</organism>
<keyword evidence="5" id="KW-0503">Monooxygenase</keyword>
<name>A0AAV7GKL1_DENCH</name>
<keyword evidence="2 5" id="KW-0285">Flavoprotein</keyword>
<accession>A0AAV7GKL1</accession>
<dbReference type="GO" id="GO:0004499">
    <property type="term" value="F:N,N-dimethylaniline monooxygenase activity"/>
    <property type="evidence" value="ECO:0007669"/>
    <property type="project" value="InterPro"/>
</dbReference>
<dbReference type="FunFam" id="3.50.50.60:FF:000169">
    <property type="entry name" value="Flavin-containing monooxygenase"/>
    <property type="match status" value="1"/>
</dbReference>
<sequence>MYYRECINSRILQVAIIGYLESLSNLYTLEIRAMWLTHLLDGGFQLPSINLMEEDVKKWDKYMKEYSHEYYRRSSIGIIHIWYNDQLCKDMGYNPKRKKGFLSELFMPYRPNDYIGISGLVTCKYLLQKGFWPVVFEAGRSIGGVWASPLGSTRLQTPAELYQFTDFPWPESVTGAPNHKQVMEYLEAYARRFDIIRHVRFGETVVGLEYVGPDQEDMEAWDLWGGTGDVFVGVGRGVWHVTVEKEDGAKEEHIMDFLVLCLGRFSGLPKIPSFSENKGPEAFNGKVIHSMDLAKMGSNVAAEFVKGKRIIVIGFLKSALDIAAECADINGAELPCTMIIRTKQWTLPDFSAWGVSLSYYYFNRFSELLFHKPGEGIMLSLLATLLSPLRWVISKFVESYIKNITPIKKYGMVPDHSFFQAMSSSLFSLLPENFYDKVKNESIILKNSKSFEFCKDGIILEGEFAPIKADLVIFATGFKGDEKLRNIFESPSLQKIVTGSLENRVPLYRECINPRIPQMAIIGYSVSLSNLYTSEIRAMWLTHLLDGRFQLPSIKLMEEDMKKWDKYMKEYSQEYYRRSSIGIIHIWYNDQLCKDMGYNPKRKKGFLSKLFMPYGPNDYIGLGSKKE</sequence>
<reference evidence="6 7" key="1">
    <citation type="journal article" date="2021" name="Hortic Res">
        <title>Chromosome-scale assembly of the Dendrobium chrysotoxum genome enhances the understanding of orchid evolution.</title>
        <authorList>
            <person name="Zhang Y."/>
            <person name="Zhang G.Q."/>
            <person name="Zhang D."/>
            <person name="Liu X.D."/>
            <person name="Xu X.Y."/>
            <person name="Sun W.H."/>
            <person name="Yu X."/>
            <person name="Zhu X."/>
            <person name="Wang Z.W."/>
            <person name="Zhao X."/>
            <person name="Zhong W.Y."/>
            <person name="Chen H."/>
            <person name="Yin W.L."/>
            <person name="Huang T."/>
            <person name="Niu S.C."/>
            <person name="Liu Z.J."/>
        </authorList>
    </citation>
    <scope>NUCLEOTIDE SEQUENCE [LARGE SCALE GENOMIC DNA]</scope>
    <source>
        <strain evidence="6">Lindl</strain>
    </source>
</reference>
<proteinExistence type="inferred from homology"/>
<gene>
    <name evidence="6" type="ORF">IEQ34_014379</name>
</gene>
<keyword evidence="3 5" id="KW-0274">FAD</keyword>
<dbReference type="InterPro" id="IPR050346">
    <property type="entry name" value="FMO-like"/>
</dbReference>